<dbReference type="InterPro" id="IPR001128">
    <property type="entry name" value="Cyt_P450"/>
</dbReference>
<evidence type="ECO:0000256" key="1">
    <source>
        <dbReference type="ARBA" id="ARBA00010617"/>
    </source>
</evidence>
<dbReference type="GO" id="GO:0020037">
    <property type="term" value="F:heme binding"/>
    <property type="evidence" value="ECO:0007669"/>
    <property type="project" value="InterPro"/>
</dbReference>
<comment type="similarity">
    <text evidence="1">Belongs to the cytochrome P450 family.</text>
</comment>
<keyword evidence="2" id="KW-0812">Transmembrane</keyword>
<organism evidence="3 4">
    <name type="scientific">Actinia tenebrosa</name>
    <name type="common">Australian red waratah sea anemone</name>
    <dbReference type="NCBI Taxonomy" id="6105"/>
    <lineage>
        <taxon>Eukaryota</taxon>
        <taxon>Metazoa</taxon>
        <taxon>Cnidaria</taxon>
        <taxon>Anthozoa</taxon>
        <taxon>Hexacorallia</taxon>
        <taxon>Actiniaria</taxon>
        <taxon>Actiniidae</taxon>
        <taxon>Actinia</taxon>
    </lineage>
</organism>
<accession>A0A6P8IGN3</accession>
<proteinExistence type="inferred from homology"/>
<reference evidence="4" key="1">
    <citation type="submission" date="2025-08" db="UniProtKB">
        <authorList>
            <consortium name="RefSeq"/>
        </authorList>
    </citation>
    <scope>IDENTIFICATION</scope>
    <source>
        <tissue evidence="4">Tentacle</tissue>
    </source>
</reference>
<dbReference type="GO" id="GO:0004497">
    <property type="term" value="F:monooxygenase activity"/>
    <property type="evidence" value="ECO:0007669"/>
    <property type="project" value="InterPro"/>
</dbReference>
<keyword evidence="2" id="KW-1133">Transmembrane helix</keyword>
<dbReference type="KEGG" id="aten:116301021"/>
<dbReference type="GeneID" id="116301021"/>
<evidence type="ECO:0000313" key="3">
    <source>
        <dbReference type="Proteomes" id="UP000515163"/>
    </source>
</evidence>
<dbReference type="GO" id="GO:0016705">
    <property type="term" value="F:oxidoreductase activity, acting on paired donors, with incorporation or reduction of molecular oxygen"/>
    <property type="evidence" value="ECO:0007669"/>
    <property type="project" value="InterPro"/>
</dbReference>
<dbReference type="PRINTS" id="PR00463">
    <property type="entry name" value="EP450I"/>
</dbReference>
<evidence type="ECO:0000256" key="2">
    <source>
        <dbReference type="SAM" id="Phobius"/>
    </source>
</evidence>
<dbReference type="Pfam" id="PF00067">
    <property type="entry name" value="p450"/>
    <property type="match status" value="1"/>
</dbReference>
<dbReference type="PANTHER" id="PTHR24291:SF175">
    <property type="entry name" value="CYTOCHROME P450"/>
    <property type="match status" value="1"/>
</dbReference>
<feature type="transmembrane region" description="Helical" evidence="2">
    <location>
        <begin position="20"/>
        <end position="39"/>
    </location>
</feature>
<dbReference type="AlphaFoldDB" id="A0A6P8IGN3"/>
<dbReference type="RefSeq" id="XP_031565881.1">
    <property type="nucleotide sequence ID" value="XM_031710021.1"/>
</dbReference>
<keyword evidence="2" id="KW-0472">Membrane</keyword>
<gene>
    <name evidence="4" type="primary">LOC116301021</name>
</gene>
<keyword evidence="3" id="KW-1185">Reference proteome</keyword>
<dbReference type="InParanoid" id="A0A6P8IGN3"/>
<dbReference type="InterPro" id="IPR050196">
    <property type="entry name" value="Cytochrome_P450_Monoox"/>
</dbReference>
<dbReference type="InterPro" id="IPR036396">
    <property type="entry name" value="Cyt_P450_sf"/>
</dbReference>
<sequence length="440" mass="50090">MALETLFYSSYTRLISATWSSYFFAAFTAFVAWLVYKIVEEKLSPLARIPTPEGRLPLIGHLFVVLKKGGLQHALSDWRDKYGPMIAFNPGFGIGIGDCRIAVYDPNLIKQVMITESYKYDRPEFVKKMIPNVGNGLFGSSGKLHAKQRKLINPAFSYTTLKCFVPTFVENSAKLVKLWSKKIQTSPVLEVSEDICHLTLDIIGKTSFSYDFNSTLGTENEVTTAFNSLMSRGEFGYLVRKNVIPFYEYFPLPDNLAIKRSSQIVDGTVFKVIQERRMLRRQGEAADHKDLLNLLLDMYDEETGKGFDDEELRAQVFTFMLAGHETTSTSLSWTLYELAKRPEIQEKIRREIKEVLPDGEELTWNTLEKMQYLNSVAKESLRLRSPASLIGREANTTIQLGGYTVPKGTVLMVPVEAMHMSPKNWDNPTEFNPDRFMRNG</sequence>
<dbReference type="Gene3D" id="1.10.630.10">
    <property type="entry name" value="Cytochrome P450"/>
    <property type="match status" value="1"/>
</dbReference>
<dbReference type="GO" id="GO:0005506">
    <property type="term" value="F:iron ion binding"/>
    <property type="evidence" value="ECO:0007669"/>
    <property type="project" value="InterPro"/>
</dbReference>
<protein>
    <submittedName>
        <fullName evidence="4">Taurochenodeoxycholic 6 alpha-hydroxylase-like</fullName>
    </submittedName>
</protein>
<dbReference type="Proteomes" id="UP000515163">
    <property type="component" value="Unplaced"/>
</dbReference>
<dbReference type="PANTHER" id="PTHR24291">
    <property type="entry name" value="CYTOCHROME P450 FAMILY 4"/>
    <property type="match status" value="1"/>
</dbReference>
<dbReference type="OrthoDB" id="1470350at2759"/>
<evidence type="ECO:0000313" key="4">
    <source>
        <dbReference type="RefSeq" id="XP_031565881.1"/>
    </source>
</evidence>
<dbReference type="SUPFAM" id="SSF48264">
    <property type="entry name" value="Cytochrome P450"/>
    <property type="match status" value="1"/>
</dbReference>
<dbReference type="InterPro" id="IPR002401">
    <property type="entry name" value="Cyt_P450_E_grp-I"/>
</dbReference>
<name>A0A6P8IGN3_ACTTE</name>
<dbReference type="PRINTS" id="PR00385">
    <property type="entry name" value="P450"/>
</dbReference>